<dbReference type="EMBL" id="JACIEH010000003">
    <property type="protein sequence ID" value="MBB4100394.1"/>
    <property type="molecule type" value="Genomic_DNA"/>
</dbReference>
<evidence type="ECO:0000313" key="2">
    <source>
        <dbReference type="Proteomes" id="UP000557392"/>
    </source>
</evidence>
<dbReference type="GO" id="GO:0006508">
    <property type="term" value="P:proteolysis"/>
    <property type="evidence" value="ECO:0007669"/>
    <property type="project" value="UniProtKB-KW"/>
</dbReference>
<dbReference type="InterPro" id="IPR029055">
    <property type="entry name" value="Ntn_hydrolases_N"/>
</dbReference>
<comment type="caution">
    <text evidence="1">The sequence shown here is derived from an EMBL/GenBank/DDBJ whole genome shotgun (WGS) entry which is preliminary data.</text>
</comment>
<proteinExistence type="predicted"/>
<dbReference type="PIRSF" id="PIRSF009120">
    <property type="entry name" value="UCP009120_prtse"/>
    <property type="match status" value="1"/>
</dbReference>
<sequence>MSALLAAKAILPLSSSNSSNDAGTGLRMTYCVAVRVDEGLVLLSDTRTNAGVDNISRFSKMFIWEAAEERAIGMMTSGNLSITQGVINRLNTAIEKSGEDASVETILTADSMYRVAELVGEAMQGLQDRYRSSIQAEGAGADATVLVAGQCNGGQHRLFMVYSAGNFVEATEDTPYFQIGEHKYGKPILDRVLSIHTPLDQVVKAVCVSMDSTLRSNLSVGMPLDLAVLHRDSLAFGTRERIEADDPRFQAISQHWGEALRNAFKSLPDIGSTA</sequence>
<keyword evidence="2" id="KW-1185">Reference proteome</keyword>
<dbReference type="Proteomes" id="UP000557392">
    <property type="component" value="Unassembled WGS sequence"/>
</dbReference>
<accession>A0A7W6JVK9</accession>
<dbReference type="GO" id="GO:0008233">
    <property type="term" value="F:peptidase activity"/>
    <property type="evidence" value="ECO:0007669"/>
    <property type="project" value="UniProtKB-KW"/>
</dbReference>
<name>A0A7W6JVK9_9SPHN</name>
<keyword evidence="1" id="KW-0647">Proteasome</keyword>
<keyword evidence="1" id="KW-0645">Protease</keyword>
<dbReference type="Gene3D" id="3.60.20.10">
    <property type="entry name" value="Glutamine Phosphoribosylpyrophosphate, subunit 1, domain 1"/>
    <property type="match status" value="1"/>
</dbReference>
<dbReference type="GO" id="GO:0000502">
    <property type="term" value="C:proteasome complex"/>
    <property type="evidence" value="ECO:0007669"/>
    <property type="project" value="UniProtKB-KW"/>
</dbReference>
<gene>
    <name evidence="1" type="ORF">GGR46_003966</name>
</gene>
<reference evidence="1 2" key="1">
    <citation type="submission" date="2020-08" db="EMBL/GenBank/DDBJ databases">
        <title>Genomic Encyclopedia of Type Strains, Phase IV (KMG-IV): sequencing the most valuable type-strain genomes for metagenomic binning, comparative biology and taxonomic classification.</title>
        <authorList>
            <person name="Goeker M."/>
        </authorList>
    </citation>
    <scope>NUCLEOTIDE SEQUENCE [LARGE SCALE GENOMIC DNA]</scope>
    <source>
        <strain evidence="1 2">DSM 101806</strain>
    </source>
</reference>
<keyword evidence="1" id="KW-0378">Hydrolase</keyword>
<evidence type="ECO:0000313" key="1">
    <source>
        <dbReference type="EMBL" id="MBB4100394.1"/>
    </source>
</evidence>
<dbReference type="AlphaFoldDB" id="A0A7W6JVK9"/>
<protein>
    <submittedName>
        <fullName evidence="1">Putative proteasome-type protease</fullName>
    </submittedName>
</protein>
<dbReference type="SUPFAM" id="SSF56235">
    <property type="entry name" value="N-terminal nucleophile aminohydrolases (Ntn hydrolases)"/>
    <property type="match status" value="1"/>
</dbReference>
<organism evidence="1 2">
    <name type="scientific">Sphingomonas kyeonggiensis</name>
    <dbReference type="NCBI Taxonomy" id="1268553"/>
    <lineage>
        <taxon>Bacteria</taxon>
        <taxon>Pseudomonadati</taxon>
        <taxon>Pseudomonadota</taxon>
        <taxon>Alphaproteobacteria</taxon>
        <taxon>Sphingomonadales</taxon>
        <taxon>Sphingomonadaceae</taxon>
        <taxon>Sphingomonas</taxon>
    </lineage>
</organism>
<dbReference type="InterPro" id="IPR016545">
    <property type="entry name" value="UCP009120_prtse"/>
</dbReference>